<dbReference type="SMART" id="SM00768">
    <property type="entry name" value="X8"/>
    <property type="match status" value="1"/>
</dbReference>
<reference evidence="12" key="2">
    <citation type="submission" date="2025-08" db="UniProtKB">
        <authorList>
            <consortium name="RefSeq"/>
        </authorList>
    </citation>
    <scope>IDENTIFICATION</scope>
    <source>
        <tissue evidence="12">Leaves</tissue>
    </source>
</reference>
<comment type="subcellular location">
    <subcellularLocation>
        <location evidence="1">Cell membrane</location>
        <topology evidence="1">Lipid-anchor</topology>
        <topology evidence="1">GPI-anchor</topology>
    </subcellularLocation>
</comment>
<dbReference type="RefSeq" id="XP_027069122.1">
    <property type="nucleotide sequence ID" value="XM_027213321.2"/>
</dbReference>
<dbReference type="OrthoDB" id="417697at2759"/>
<evidence type="ECO:0000256" key="8">
    <source>
        <dbReference type="ARBA" id="ARBA00023288"/>
    </source>
</evidence>
<protein>
    <recommendedName>
        <fullName evidence="10">X8 domain-containing protein</fullName>
    </recommendedName>
</protein>
<dbReference type="InterPro" id="IPR012946">
    <property type="entry name" value="X8"/>
</dbReference>
<evidence type="ECO:0000313" key="11">
    <source>
        <dbReference type="Proteomes" id="UP001652660"/>
    </source>
</evidence>
<accession>A0A6P6ST81</accession>
<feature type="chain" id="PRO_5027748137" description="X8 domain-containing protein" evidence="9">
    <location>
        <begin position="32"/>
        <end position="243"/>
    </location>
</feature>
<evidence type="ECO:0000256" key="6">
    <source>
        <dbReference type="ARBA" id="ARBA00023157"/>
    </source>
</evidence>
<evidence type="ECO:0000256" key="5">
    <source>
        <dbReference type="ARBA" id="ARBA00023136"/>
    </source>
</evidence>
<keyword evidence="5" id="KW-0472">Membrane</keyword>
<dbReference type="Gene3D" id="1.20.58.1040">
    <property type="match status" value="1"/>
</dbReference>
<dbReference type="PANTHER" id="PTHR31044">
    <property type="entry name" value="BETA-1,3 GLUCANASE"/>
    <property type="match status" value="1"/>
</dbReference>
<keyword evidence="7" id="KW-0325">Glycoprotein</keyword>
<keyword evidence="8" id="KW-0449">Lipoprotein</keyword>
<evidence type="ECO:0000256" key="7">
    <source>
        <dbReference type="ARBA" id="ARBA00023180"/>
    </source>
</evidence>
<name>A0A6P6ST81_COFAR</name>
<sequence length="243" mass="26393">MKAMTVLAMQIRFLSIFVVCTCCFLSQSVVAFEGSIPQISESKNSQVPARPLFDLMLKKAKRPRGNIFLQDSTLTVQPNDNFPPYCTLSPLIPKSPISTAPTPGIYTPLSLPSPMYYAPPFTMQSPPPTASTPRIVPTPPCAPPSPPTPQRPQFSVWCVAKPTVPPTLLQVALDYACGSGADCEPIKRNGLCYLPDTVIAHASYAFNSYWQKTKLAGGTCDFGGTAMLVSVDPSYDECQFIYS</sequence>
<reference evidence="11" key="1">
    <citation type="journal article" date="2025" name="Foods">
        <title>Unveiling the Microbial Signatures of Arabica Coffee Cherries: Insights into Ripeness Specific Diversity, Functional Traits, and Implications for Quality and Safety.</title>
        <authorList>
            <consortium name="RefSeq"/>
            <person name="Tenea G.N."/>
            <person name="Cifuentes V."/>
            <person name="Reyes P."/>
            <person name="Cevallos-Vallejos M."/>
        </authorList>
    </citation>
    <scope>NUCLEOTIDE SEQUENCE [LARGE SCALE GENOMIC DNA]</scope>
</reference>
<dbReference type="InterPro" id="IPR044788">
    <property type="entry name" value="X8_dom_prot"/>
</dbReference>
<dbReference type="Proteomes" id="UP001652660">
    <property type="component" value="Chromosome 6e"/>
</dbReference>
<dbReference type="GO" id="GO:0005886">
    <property type="term" value="C:plasma membrane"/>
    <property type="evidence" value="ECO:0007669"/>
    <property type="project" value="UniProtKB-SubCell"/>
</dbReference>
<gene>
    <name evidence="12" type="primary">LOC113694500</name>
</gene>
<keyword evidence="11" id="KW-1185">Reference proteome</keyword>
<proteinExistence type="predicted"/>
<feature type="domain" description="X8" evidence="10">
    <location>
        <begin position="156"/>
        <end position="240"/>
    </location>
</feature>
<evidence type="ECO:0000256" key="3">
    <source>
        <dbReference type="ARBA" id="ARBA00022622"/>
    </source>
</evidence>
<evidence type="ECO:0000259" key="10">
    <source>
        <dbReference type="SMART" id="SM00768"/>
    </source>
</evidence>
<feature type="signal peptide" evidence="9">
    <location>
        <begin position="1"/>
        <end position="31"/>
    </location>
</feature>
<dbReference type="GeneID" id="113694500"/>
<dbReference type="GO" id="GO:0009506">
    <property type="term" value="C:plasmodesma"/>
    <property type="evidence" value="ECO:0007669"/>
    <property type="project" value="UniProtKB-ARBA"/>
</dbReference>
<keyword evidence="6" id="KW-1015">Disulfide bond</keyword>
<dbReference type="AlphaFoldDB" id="A0A6P6ST81"/>
<dbReference type="Pfam" id="PF07983">
    <property type="entry name" value="X8"/>
    <property type="match status" value="1"/>
</dbReference>
<evidence type="ECO:0000256" key="1">
    <source>
        <dbReference type="ARBA" id="ARBA00004609"/>
    </source>
</evidence>
<dbReference type="FunFam" id="1.20.58.1040:FF:000001">
    <property type="entry name" value="Glucan endo-1,3-beta-glucosidase 4"/>
    <property type="match status" value="1"/>
</dbReference>
<keyword evidence="2" id="KW-1003">Cell membrane</keyword>
<evidence type="ECO:0000256" key="9">
    <source>
        <dbReference type="SAM" id="SignalP"/>
    </source>
</evidence>
<evidence type="ECO:0000256" key="4">
    <source>
        <dbReference type="ARBA" id="ARBA00022729"/>
    </source>
</evidence>
<keyword evidence="4 9" id="KW-0732">Signal</keyword>
<evidence type="ECO:0000313" key="12">
    <source>
        <dbReference type="RefSeq" id="XP_027069122.1"/>
    </source>
</evidence>
<dbReference type="GO" id="GO:0098552">
    <property type="term" value="C:side of membrane"/>
    <property type="evidence" value="ECO:0007669"/>
    <property type="project" value="UniProtKB-KW"/>
</dbReference>
<keyword evidence="3" id="KW-0336">GPI-anchor</keyword>
<dbReference type="PANTHER" id="PTHR31044:SF28">
    <property type="entry name" value="CARBOHYDRATE-BINDING X8 DOMAIN SUPERFAMILY PROTEIN"/>
    <property type="match status" value="1"/>
</dbReference>
<organism evidence="11 12">
    <name type="scientific">Coffea arabica</name>
    <name type="common">Arabian coffee</name>
    <dbReference type="NCBI Taxonomy" id="13443"/>
    <lineage>
        <taxon>Eukaryota</taxon>
        <taxon>Viridiplantae</taxon>
        <taxon>Streptophyta</taxon>
        <taxon>Embryophyta</taxon>
        <taxon>Tracheophyta</taxon>
        <taxon>Spermatophyta</taxon>
        <taxon>Magnoliopsida</taxon>
        <taxon>eudicotyledons</taxon>
        <taxon>Gunneridae</taxon>
        <taxon>Pentapetalae</taxon>
        <taxon>asterids</taxon>
        <taxon>lamiids</taxon>
        <taxon>Gentianales</taxon>
        <taxon>Rubiaceae</taxon>
        <taxon>Ixoroideae</taxon>
        <taxon>Gardenieae complex</taxon>
        <taxon>Bertiereae - Coffeeae clade</taxon>
        <taxon>Coffeeae</taxon>
        <taxon>Coffea</taxon>
    </lineage>
</organism>
<evidence type="ECO:0000256" key="2">
    <source>
        <dbReference type="ARBA" id="ARBA00022475"/>
    </source>
</evidence>